<dbReference type="Gene3D" id="2.60.120.1440">
    <property type="match status" value="1"/>
</dbReference>
<evidence type="ECO:0000256" key="1">
    <source>
        <dbReference type="SAM" id="MobiDB-lite"/>
    </source>
</evidence>
<feature type="signal peptide" evidence="2">
    <location>
        <begin position="1"/>
        <end position="23"/>
    </location>
</feature>
<dbReference type="InterPro" id="IPR003961">
    <property type="entry name" value="FN3_dom"/>
</dbReference>
<evidence type="ECO:0000256" key="2">
    <source>
        <dbReference type="SAM" id="SignalP"/>
    </source>
</evidence>
<dbReference type="InterPro" id="IPR013783">
    <property type="entry name" value="Ig-like_fold"/>
</dbReference>
<feature type="compositionally biased region" description="Polar residues" evidence="1">
    <location>
        <begin position="30"/>
        <end position="41"/>
    </location>
</feature>
<dbReference type="EMBL" id="FOBS01000028">
    <property type="protein sequence ID" value="SEM63448.1"/>
    <property type="molecule type" value="Genomic_DNA"/>
</dbReference>
<dbReference type="Proteomes" id="UP000198744">
    <property type="component" value="Unassembled WGS sequence"/>
</dbReference>
<name>A0A1H8A0S3_9BACT</name>
<protein>
    <submittedName>
        <fullName evidence="4">Uncharacterized conserved protein, contains LysM and FecR domains</fullName>
    </submittedName>
</protein>
<feature type="domain" description="Fibronectin type-III" evidence="3">
    <location>
        <begin position="449"/>
        <end position="540"/>
    </location>
</feature>
<dbReference type="Gene3D" id="2.60.40.10">
    <property type="entry name" value="Immunoglobulins"/>
    <property type="match status" value="2"/>
</dbReference>
<reference evidence="4 5" key="1">
    <citation type="submission" date="2016-10" db="EMBL/GenBank/DDBJ databases">
        <authorList>
            <person name="de Groot N.N."/>
        </authorList>
    </citation>
    <scope>NUCLEOTIDE SEQUENCE [LARGE SCALE GENOMIC DNA]</scope>
    <source>
        <strain evidence="4 5">DSM 8423</strain>
    </source>
</reference>
<evidence type="ECO:0000313" key="4">
    <source>
        <dbReference type="EMBL" id="SEM63448.1"/>
    </source>
</evidence>
<dbReference type="PROSITE" id="PS50853">
    <property type="entry name" value="FN3"/>
    <property type="match status" value="1"/>
</dbReference>
<proteinExistence type="predicted"/>
<dbReference type="InterPro" id="IPR006860">
    <property type="entry name" value="FecR"/>
</dbReference>
<keyword evidence="2" id="KW-0732">Signal</keyword>
<keyword evidence="5" id="KW-1185">Reference proteome</keyword>
<organism evidence="4 5">
    <name type="scientific">Syntrophus gentianae</name>
    <dbReference type="NCBI Taxonomy" id="43775"/>
    <lineage>
        <taxon>Bacteria</taxon>
        <taxon>Pseudomonadati</taxon>
        <taxon>Thermodesulfobacteriota</taxon>
        <taxon>Syntrophia</taxon>
        <taxon>Syntrophales</taxon>
        <taxon>Syntrophaceae</taxon>
        <taxon>Syntrophus</taxon>
    </lineage>
</organism>
<evidence type="ECO:0000313" key="5">
    <source>
        <dbReference type="Proteomes" id="UP000198744"/>
    </source>
</evidence>
<accession>A0A1H8A0S3</accession>
<dbReference type="AlphaFoldDB" id="A0A1H8A0S3"/>
<dbReference type="PANTHER" id="PTHR38731">
    <property type="entry name" value="LIPL45-RELATED LIPOPROTEIN-RELATED"/>
    <property type="match status" value="1"/>
</dbReference>
<feature type="region of interest" description="Disordered" evidence="1">
    <location>
        <begin position="30"/>
        <end position="49"/>
    </location>
</feature>
<dbReference type="OrthoDB" id="9813091at2"/>
<dbReference type="Pfam" id="PF04773">
    <property type="entry name" value="FecR"/>
    <property type="match status" value="1"/>
</dbReference>
<dbReference type="STRING" id="43775.SAMN04489760_12840"/>
<feature type="chain" id="PRO_5011434419" evidence="2">
    <location>
        <begin position="24"/>
        <end position="561"/>
    </location>
</feature>
<sequence>MKKCRVILIAFLFFIALPLPSLARGETAPAQRSLQGHQIQNPGVKEGTPRKFDKLDKNCGNPAYKQAPITHGRTQKHRTGKNIRKSMAVQRMTPLKGYVALVQGAAYVQLKGKEDWISLRTGNAVPPQSKLKTGQDGILEIKYEDGSSLLLRSETEVTILEAWKTGTSRLLRDFFLSAGRVIAKVQSATGRSPRFRVHTPSAIASVRGTEFRVAVDKKQETYVEVLKSKVTVDTATNVINLAQGEGAKIKNAGAPPSPPRKLLLAPNPVGMKSFYSSAPVIALAAVGGAQAYRVMVAKDEQGKKLVWEGVIKRGDRFTMNSLTDGSYYLLTQSIDQIGLEGAPSEAHAFTIRQNPLPPMILMPGNGLKAGEKETTLEWLSVGDAVRYHLQISEDREFQKLFLDKADLTDLTFKAERLENKPYTFRIRSIAKDDYAGAWSDPVSFNGSPLPQTLSGNSPVSSPDEITLRSNSVGEGFTYHVQVAKDSQFQEVLVDQKVSKPEISIKKPKEAGTYFVRMAAIDRNGKAGEFSQAQNYTIQNRFPYEWVGGGTGLLLLILLLAL</sequence>
<gene>
    <name evidence="4" type="ORF">SAMN04489760_12840</name>
</gene>
<evidence type="ECO:0000259" key="3">
    <source>
        <dbReference type="PROSITE" id="PS50853"/>
    </source>
</evidence>